<accession>A0A1H3B1W2</accession>
<dbReference type="AlphaFoldDB" id="A0A1H3B1W2"/>
<evidence type="ECO:0000313" key="4">
    <source>
        <dbReference type="Proteomes" id="UP000182573"/>
    </source>
</evidence>
<reference evidence="3 4" key="1">
    <citation type="submission" date="2016-10" db="EMBL/GenBank/DDBJ databases">
        <authorList>
            <person name="de Groot N.N."/>
        </authorList>
    </citation>
    <scope>NUCLEOTIDE SEQUENCE [LARGE SCALE GENOMIC DNA]</scope>
    <source>
        <strain evidence="3 4">DSM 3756</strain>
    </source>
</reference>
<dbReference type="STRING" id="28442.SAMN05443574_1359"/>
<feature type="domain" description="DUF8136" evidence="2">
    <location>
        <begin position="64"/>
        <end position="124"/>
    </location>
</feature>
<protein>
    <recommendedName>
        <fullName evidence="2">DUF8136 domain-containing protein</fullName>
    </recommendedName>
</protein>
<dbReference type="Proteomes" id="UP000182573">
    <property type="component" value="Unassembled WGS sequence"/>
</dbReference>
<proteinExistence type="predicted"/>
<evidence type="ECO:0000256" key="1">
    <source>
        <dbReference type="SAM" id="MobiDB-lite"/>
    </source>
</evidence>
<dbReference type="RefSeq" id="WP_004517582.1">
    <property type="nucleotide sequence ID" value="NZ_FNOF01000035.1"/>
</dbReference>
<dbReference type="Pfam" id="PF26457">
    <property type="entry name" value="DUF8136"/>
    <property type="match status" value="1"/>
</dbReference>
<gene>
    <name evidence="3" type="ORF">SAMN05443574_1359</name>
</gene>
<dbReference type="EMBL" id="FNOF01000035">
    <property type="protein sequence ID" value="SDX35384.1"/>
    <property type="molecule type" value="Genomic_DNA"/>
</dbReference>
<evidence type="ECO:0000313" key="3">
    <source>
        <dbReference type="EMBL" id="SDX35384.1"/>
    </source>
</evidence>
<name>A0A1H3B1W2_HALVA</name>
<sequence>MTEDNASAGARGDRCGYATADGEPCELPPSRSDDRCHLHTDVDEQAPGDDEVALEDYDAMLSTLDVAIETAREKINNGRIRDVDKEKTRIQWVRAMAYAMNVRRQITADRDLEEVQERLERLEEHYDVEL</sequence>
<organism evidence="3 4">
    <name type="scientific">Haloarcula vallismortis</name>
    <name type="common">Halobacterium vallismortis</name>
    <dbReference type="NCBI Taxonomy" id="28442"/>
    <lineage>
        <taxon>Archaea</taxon>
        <taxon>Methanobacteriati</taxon>
        <taxon>Methanobacteriota</taxon>
        <taxon>Stenosarchaea group</taxon>
        <taxon>Halobacteria</taxon>
        <taxon>Halobacteriales</taxon>
        <taxon>Haloarculaceae</taxon>
        <taxon>Haloarcula</taxon>
    </lineage>
</organism>
<dbReference type="InterPro" id="IPR058449">
    <property type="entry name" value="DUF8136"/>
</dbReference>
<feature type="region of interest" description="Disordered" evidence="1">
    <location>
        <begin position="1"/>
        <end position="36"/>
    </location>
</feature>
<evidence type="ECO:0000259" key="2">
    <source>
        <dbReference type="Pfam" id="PF26457"/>
    </source>
</evidence>